<dbReference type="Pfam" id="PF02602">
    <property type="entry name" value="HEM4"/>
    <property type="match status" value="1"/>
</dbReference>
<evidence type="ECO:0000256" key="3">
    <source>
        <dbReference type="ARBA" id="ARBA00013109"/>
    </source>
</evidence>
<dbReference type="InterPro" id="IPR036108">
    <property type="entry name" value="4pyrrol_syn_uPrphyn_synt_sf"/>
</dbReference>
<dbReference type="Gene3D" id="3.40.50.10090">
    <property type="match status" value="2"/>
</dbReference>
<dbReference type="GO" id="GO:0006780">
    <property type="term" value="P:uroporphyrinogen III biosynthetic process"/>
    <property type="evidence" value="ECO:0007669"/>
    <property type="project" value="UniProtKB-UniRule"/>
</dbReference>
<evidence type="ECO:0000256" key="5">
    <source>
        <dbReference type="ARBA" id="ARBA00023244"/>
    </source>
</evidence>
<dbReference type="InterPro" id="IPR003754">
    <property type="entry name" value="4pyrrol_synth_uPrphyn_synth"/>
</dbReference>
<comment type="similarity">
    <text evidence="2 9">Belongs to the uroporphyrinogen-III synthase family.</text>
</comment>
<gene>
    <name evidence="11" type="ORF">ASR47_101429</name>
</gene>
<evidence type="ECO:0000313" key="11">
    <source>
        <dbReference type="EMBL" id="OBV40114.1"/>
    </source>
</evidence>
<dbReference type="PANTHER" id="PTHR38042:SF1">
    <property type="entry name" value="UROPORPHYRINOGEN-III SYNTHASE, CHLOROPLASTIC"/>
    <property type="match status" value="1"/>
</dbReference>
<dbReference type="RefSeq" id="WP_065307174.1">
    <property type="nucleotide sequence ID" value="NZ_LOCQ01000049.1"/>
</dbReference>
<evidence type="ECO:0000259" key="10">
    <source>
        <dbReference type="Pfam" id="PF02602"/>
    </source>
</evidence>
<dbReference type="GO" id="GO:0006782">
    <property type="term" value="P:protoporphyrinogen IX biosynthetic process"/>
    <property type="evidence" value="ECO:0007669"/>
    <property type="project" value="UniProtKB-UniRule"/>
</dbReference>
<evidence type="ECO:0000256" key="1">
    <source>
        <dbReference type="ARBA" id="ARBA00004772"/>
    </source>
</evidence>
<comment type="caution">
    <text evidence="11">The sequence shown here is derived from an EMBL/GenBank/DDBJ whole genome shotgun (WGS) entry which is preliminary data.</text>
</comment>
<dbReference type="InterPro" id="IPR039793">
    <property type="entry name" value="UROS/Hem4"/>
</dbReference>
<protein>
    <recommendedName>
        <fullName evidence="7 9">Uroporphyrinogen-III synthase</fullName>
        <ecNumber evidence="3 9">4.2.1.75</ecNumber>
    </recommendedName>
</protein>
<evidence type="ECO:0000256" key="6">
    <source>
        <dbReference type="ARBA" id="ARBA00037589"/>
    </source>
</evidence>
<reference evidence="11 12" key="1">
    <citation type="submission" date="2016-04" db="EMBL/GenBank/DDBJ databases">
        <title>Draft genome sequence of Janthinobacterium psychrotolerans sp. nov., isolated from freshwater sediments in Denmark.</title>
        <authorList>
            <person name="Gong X."/>
            <person name="Skrivergaard S."/>
            <person name="Korsgaard B.S."/>
            <person name="Schreiber L."/>
            <person name="Marshall I.P."/>
            <person name="Finster K."/>
            <person name="Schramm A."/>
        </authorList>
    </citation>
    <scope>NUCLEOTIDE SEQUENCE [LARGE SCALE GENOMIC DNA]</scope>
    <source>
        <strain evidence="11 12">S3-2</strain>
    </source>
</reference>
<evidence type="ECO:0000313" key="12">
    <source>
        <dbReference type="Proteomes" id="UP000092713"/>
    </source>
</evidence>
<evidence type="ECO:0000256" key="7">
    <source>
        <dbReference type="ARBA" id="ARBA00040167"/>
    </source>
</evidence>
<dbReference type="UniPathway" id="UPA00251">
    <property type="reaction ID" value="UER00320"/>
</dbReference>
<dbReference type="PANTHER" id="PTHR38042">
    <property type="entry name" value="UROPORPHYRINOGEN-III SYNTHASE, CHLOROPLASTIC"/>
    <property type="match status" value="1"/>
</dbReference>
<evidence type="ECO:0000256" key="8">
    <source>
        <dbReference type="ARBA" id="ARBA00048617"/>
    </source>
</evidence>
<dbReference type="STRING" id="1747903.ASR47_101429"/>
<comment type="catalytic activity">
    <reaction evidence="8 9">
        <text>hydroxymethylbilane = uroporphyrinogen III + H2O</text>
        <dbReference type="Rhea" id="RHEA:18965"/>
        <dbReference type="ChEBI" id="CHEBI:15377"/>
        <dbReference type="ChEBI" id="CHEBI:57308"/>
        <dbReference type="ChEBI" id="CHEBI:57845"/>
        <dbReference type="EC" id="4.2.1.75"/>
    </reaction>
</comment>
<dbReference type="EMBL" id="LOCQ01000049">
    <property type="protein sequence ID" value="OBV40114.1"/>
    <property type="molecule type" value="Genomic_DNA"/>
</dbReference>
<dbReference type="EC" id="4.2.1.75" evidence="3 9"/>
<dbReference type="GO" id="GO:0004852">
    <property type="term" value="F:uroporphyrinogen-III synthase activity"/>
    <property type="evidence" value="ECO:0007669"/>
    <property type="project" value="UniProtKB-UniRule"/>
</dbReference>
<evidence type="ECO:0000256" key="4">
    <source>
        <dbReference type="ARBA" id="ARBA00023239"/>
    </source>
</evidence>
<dbReference type="SUPFAM" id="SSF69618">
    <property type="entry name" value="HemD-like"/>
    <property type="match status" value="1"/>
</dbReference>
<sequence length="269" mass="28344">MPEPASSATVVITRPAQQAGPLAERIAALGLNVALLPLLEIHALHQPEECAQLKSVLARLADYALVAFVSPNAIDCAFAHLNTWPSGVALAVVGEGSRLALGTHGVNDGNASITSPLDTARSDSEHLLLALDLPSLRGKRVLIVRGDGGRDFLADGLRAAGAQVDFVTAYRRAVPALTPALRATLEQLLQHNNDWIITSSEALRGLLSLLSEMDGEMDEETAFVVKMKQQHLIVPHARIAQSAAELGFARVTLTGSGDAGVLAALQSRP</sequence>
<comment type="pathway">
    <text evidence="1 9">Porphyrin-containing compound metabolism; protoporphyrin-IX biosynthesis; coproporphyrinogen-III from 5-aminolevulinate: step 3/4.</text>
</comment>
<dbReference type="PATRIC" id="fig|1747903.4.peg.3739"/>
<keyword evidence="4 9" id="KW-0456">Lyase</keyword>
<dbReference type="OrthoDB" id="9787650at2"/>
<accession>A0A1A7C4Z5</accession>
<keyword evidence="12" id="KW-1185">Reference proteome</keyword>
<evidence type="ECO:0000256" key="2">
    <source>
        <dbReference type="ARBA" id="ARBA00008133"/>
    </source>
</evidence>
<dbReference type="Proteomes" id="UP000092713">
    <property type="component" value="Unassembled WGS sequence"/>
</dbReference>
<dbReference type="AlphaFoldDB" id="A0A1A7C4Z5"/>
<organism evidence="11 12">
    <name type="scientific">Janthinobacterium psychrotolerans</name>
    <dbReference type="NCBI Taxonomy" id="1747903"/>
    <lineage>
        <taxon>Bacteria</taxon>
        <taxon>Pseudomonadati</taxon>
        <taxon>Pseudomonadota</taxon>
        <taxon>Betaproteobacteria</taxon>
        <taxon>Burkholderiales</taxon>
        <taxon>Oxalobacteraceae</taxon>
        <taxon>Janthinobacterium</taxon>
    </lineage>
</organism>
<keyword evidence="5 9" id="KW-0627">Porphyrin biosynthesis</keyword>
<name>A0A1A7C4Z5_9BURK</name>
<proteinExistence type="inferred from homology"/>
<dbReference type="CDD" id="cd06578">
    <property type="entry name" value="HemD"/>
    <property type="match status" value="1"/>
</dbReference>
<feature type="domain" description="Tetrapyrrole biosynthesis uroporphyrinogen III synthase" evidence="10">
    <location>
        <begin position="22"/>
        <end position="249"/>
    </location>
</feature>
<comment type="function">
    <text evidence="6 9">Catalyzes cyclization of the linear tetrapyrrole, hydroxymethylbilane, to the macrocyclic uroporphyrinogen III.</text>
</comment>
<evidence type="ECO:0000256" key="9">
    <source>
        <dbReference type="RuleBase" id="RU366031"/>
    </source>
</evidence>